<reference evidence="1" key="1">
    <citation type="submission" date="2014-11" db="EMBL/GenBank/DDBJ databases">
        <authorList>
            <person name="Amaro Gonzalez C."/>
        </authorList>
    </citation>
    <scope>NUCLEOTIDE SEQUENCE</scope>
</reference>
<evidence type="ECO:0000313" key="1">
    <source>
        <dbReference type="EMBL" id="JAH22111.1"/>
    </source>
</evidence>
<protein>
    <submittedName>
        <fullName evidence="1">Uncharacterized protein</fullName>
    </submittedName>
</protein>
<accession>A0A0E9QYT5</accession>
<sequence length="42" mass="4773">MYNSSVTKRLLPSNDKRRGVGVCLGTQASLRICQRGHTWLRI</sequence>
<organism evidence="1">
    <name type="scientific">Anguilla anguilla</name>
    <name type="common">European freshwater eel</name>
    <name type="synonym">Muraena anguilla</name>
    <dbReference type="NCBI Taxonomy" id="7936"/>
    <lineage>
        <taxon>Eukaryota</taxon>
        <taxon>Metazoa</taxon>
        <taxon>Chordata</taxon>
        <taxon>Craniata</taxon>
        <taxon>Vertebrata</taxon>
        <taxon>Euteleostomi</taxon>
        <taxon>Actinopterygii</taxon>
        <taxon>Neopterygii</taxon>
        <taxon>Teleostei</taxon>
        <taxon>Anguilliformes</taxon>
        <taxon>Anguillidae</taxon>
        <taxon>Anguilla</taxon>
    </lineage>
</organism>
<dbReference type="AlphaFoldDB" id="A0A0E9QYT5"/>
<dbReference type="EMBL" id="GBXM01086466">
    <property type="protein sequence ID" value="JAH22111.1"/>
    <property type="molecule type" value="Transcribed_RNA"/>
</dbReference>
<reference evidence="1" key="2">
    <citation type="journal article" date="2015" name="Fish Shellfish Immunol.">
        <title>Early steps in the European eel (Anguilla anguilla)-Vibrio vulnificus interaction in the gills: Role of the RtxA13 toxin.</title>
        <authorList>
            <person name="Callol A."/>
            <person name="Pajuelo D."/>
            <person name="Ebbesson L."/>
            <person name="Teles M."/>
            <person name="MacKenzie S."/>
            <person name="Amaro C."/>
        </authorList>
    </citation>
    <scope>NUCLEOTIDE SEQUENCE</scope>
</reference>
<name>A0A0E9QYT5_ANGAN</name>
<proteinExistence type="predicted"/>